<feature type="signal peptide" evidence="1">
    <location>
        <begin position="1"/>
        <end position="27"/>
    </location>
</feature>
<dbReference type="PANTHER" id="PTHR24104:SF25">
    <property type="entry name" value="PROTEIN LIN-41"/>
    <property type="match status" value="1"/>
</dbReference>
<dbReference type="InterPro" id="IPR011042">
    <property type="entry name" value="6-blade_b-propeller_TolB-like"/>
</dbReference>
<keyword evidence="1" id="KW-0732">Signal</keyword>
<name>A0A0W0ZEH5_9GAMM</name>
<dbReference type="InterPro" id="IPR008969">
    <property type="entry name" value="CarboxyPept-like_regulatory"/>
</dbReference>
<protein>
    <submittedName>
        <fullName evidence="2">NHL repeat protein</fullName>
    </submittedName>
</protein>
<dbReference type="AlphaFoldDB" id="A0A0W0ZEH5"/>
<dbReference type="PANTHER" id="PTHR24104">
    <property type="entry name" value="E3 UBIQUITIN-PROTEIN LIGASE NHLRC1-RELATED"/>
    <property type="match status" value="1"/>
</dbReference>
<dbReference type="SUPFAM" id="SSF49464">
    <property type="entry name" value="Carboxypeptidase regulatory domain-like"/>
    <property type="match status" value="1"/>
</dbReference>
<dbReference type="STRING" id="947033.Lste_3396"/>
<dbReference type="InterPro" id="IPR050952">
    <property type="entry name" value="TRIM-NHL_E3_ligases"/>
</dbReference>
<dbReference type="OrthoDB" id="9787204at2"/>
<comment type="caution">
    <text evidence="2">The sequence shown here is derived from an EMBL/GenBank/DDBJ whole genome shotgun (WGS) entry which is preliminary data.</text>
</comment>
<dbReference type="PATRIC" id="fig|947033.5.peg.3610"/>
<dbReference type="Gene3D" id="2.40.10.500">
    <property type="match status" value="1"/>
</dbReference>
<dbReference type="RefSeq" id="WP_058512195.1">
    <property type="nucleotide sequence ID" value="NZ_LNYY01000021.1"/>
</dbReference>
<evidence type="ECO:0000313" key="2">
    <source>
        <dbReference type="EMBL" id="KTD67190.1"/>
    </source>
</evidence>
<evidence type="ECO:0000313" key="3">
    <source>
        <dbReference type="Proteomes" id="UP000054926"/>
    </source>
</evidence>
<dbReference type="Proteomes" id="UP000054926">
    <property type="component" value="Unassembled WGS sequence"/>
</dbReference>
<organism evidence="2 3">
    <name type="scientific">Legionella steelei</name>
    <dbReference type="NCBI Taxonomy" id="947033"/>
    <lineage>
        <taxon>Bacteria</taxon>
        <taxon>Pseudomonadati</taxon>
        <taxon>Pseudomonadota</taxon>
        <taxon>Gammaproteobacteria</taxon>
        <taxon>Legionellales</taxon>
        <taxon>Legionellaceae</taxon>
        <taxon>Legionella</taxon>
    </lineage>
</organism>
<accession>A0A0W0ZEH5</accession>
<evidence type="ECO:0000256" key="1">
    <source>
        <dbReference type="SAM" id="SignalP"/>
    </source>
</evidence>
<reference evidence="2 3" key="1">
    <citation type="submission" date="2015-11" db="EMBL/GenBank/DDBJ databases">
        <title>Genomic analysis of 38 Legionella species identifies large and diverse effector repertoires.</title>
        <authorList>
            <person name="Burstein D."/>
            <person name="Amaro F."/>
            <person name="Zusman T."/>
            <person name="Lifshitz Z."/>
            <person name="Cohen O."/>
            <person name="Gilbert J.A."/>
            <person name="Pupko T."/>
            <person name="Shuman H.A."/>
            <person name="Segal G."/>
        </authorList>
    </citation>
    <scope>NUCLEOTIDE SEQUENCE [LARGE SCALE GENOMIC DNA]</scope>
    <source>
        <strain evidence="2 3">IMVS3376</strain>
    </source>
</reference>
<dbReference type="EMBL" id="LNYY01000021">
    <property type="protein sequence ID" value="KTD67190.1"/>
    <property type="molecule type" value="Genomic_DNA"/>
</dbReference>
<dbReference type="SUPFAM" id="SSF63829">
    <property type="entry name" value="Calcium-dependent phosphotriesterase"/>
    <property type="match status" value="1"/>
</dbReference>
<feature type="chain" id="PRO_5006918595" evidence="1">
    <location>
        <begin position="28"/>
        <end position="770"/>
    </location>
</feature>
<dbReference type="GO" id="GO:0008270">
    <property type="term" value="F:zinc ion binding"/>
    <property type="evidence" value="ECO:0007669"/>
    <property type="project" value="UniProtKB-KW"/>
</dbReference>
<keyword evidence="3" id="KW-1185">Reference proteome</keyword>
<dbReference type="Gene3D" id="2.120.10.30">
    <property type="entry name" value="TolB, C-terminal domain"/>
    <property type="match status" value="1"/>
</dbReference>
<gene>
    <name evidence="2" type="ORF">Lste_3396</name>
</gene>
<sequence length="770" mass="79896">MKKNKRMSSLFLFIGATSLSTMSYGVAYNVVPKAGTVLPSQLVLGNTATAFYTVTNATRRTLPGGFVKYLPPNVIQVLADPNYPDLCGANFTLSPGASCTLELTVSGAVNPHDPNPHNHLFVCSPNVPACAGTNDPLNVRAFEPTVKGVVQSGNASAIPLANANVTIYSAGSTSAIPIGNATTNSSGQFFIYIPPEQIPKTSSFYAVARQGNNTKLVTIIGESLLPVITINELTTVGAAFAMAQFFNNGQINGASLGLKIAAGMNDNLVSPVQGTLSQVITTSPNADQTNTMRSLNNLSNLIATCVRNSPGACTSLFGLTTINGFAPTNTLDALLNIAHNPANNVLGIYVLSNQFSAYQPSLQIKPDAWTLAVKFNNSGSLSAPFGGPAKTVFDKNGYAWITNNVIQGTPNSSNWLIVLKPNGQPADGVNGTPTSPLFGGGLLGNAFGITIDTQGSIWTGNFGWGSCDTCLPPGGEGSVSQFSATGIPISGPLGYISALYRVQGTVSDKNNNIWMASYGNDRVVVYLNGDPNSAIYYQEPTNSGPFDIAIAQDGSAWVSNSKTSAGNPGSVINKYVISGTQLIKTLDVQLPAGSSTREVSLDSQGNAWVASVNDSTIYKIAPNGTFVAYSGQGGVSGPWGVTVDGDDNIWVANFEGNGLPPQFSISKLCGINTAKCPTGLSTGDAISPSTGYTLPSAGSQVLLADGTPLNGAGGPPSFSPLMRLTHAISDRAGNVWAANNWKPLPFSDNYFNPGGDGMVVFIGIAAPPSV</sequence>
<proteinExistence type="predicted"/>